<organism evidence="3 4">
    <name type="scientific">Guyanagaster necrorhizus</name>
    <dbReference type="NCBI Taxonomy" id="856835"/>
    <lineage>
        <taxon>Eukaryota</taxon>
        <taxon>Fungi</taxon>
        <taxon>Dikarya</taxon>
        <taxon>Basidiomycota</taxon>
        <taxon>Agaricomycotina</taxon>
        <taxon>Agaricomycetes</taxon>
        <taxon>Agaricomycetidae</taxon>
        <taxon>Agaricales</taxon>
        <taxon>Marasmiineae</taxon>
        <taxon>Physalacriaceae</taxon>
        <taxon>Guyanagaster</taxon>
    </lineage>
</organism>
<feature type="chain" id="PRO_5040134070" evidence="2">
    <location>
        <begin position="18"/>
        <end position="315"/>
    </location>
</feature>
<comment type="caution">
    <text evidence="3">The sequence shown here is derived from an EMBL/GenBank/DDBJ whole genome shotgun (WGS) entry which is preliminary data.</text>
</comment>
<dbReference type="RefSeq" id="XP_043036177.1">
    <property type="nucleotide sequence ID" value="XM_043177599.1"/>
</dbReference>
<feature type="region of interest" description="Disordered" evidence="1">
    <location>
        <begin position="92"/>
        <end position="118"/>
    </location>
</feature>
<reference evidence="3" key="1">
    <citation type="submission" date="2020-11" db="EMBL/GenBank/DDBJ databases">
        <title>Adaptations for nitrogen fixation in a non-lichenized fungal sporocarp promotes dispersal by wood-feeding termites.</title>
        <authorList>
            <consortium name="DOE Joint Genome Institute"/>
            <person name="Koch R.A."/>
            <person name="Yoon G."/>
            <person name="Arayal U."/>
            <person name="Lail K."/>
            <person name="Amirebrahimi M."/>
            <person name="Labutti K."/>
            <person name="Lipzen A."/>
            <person name="Riley R."/>
            <person name="Barry K."/>
            <person name="Henrissat B."/>
            <person name="Grigoriev I.V."/>
            <person name="Herr J.R."/>
            <person name="Aime M.C."/>
        </authorList>
    </citation>
    <scope>NUCLEOTIDE SEQUENCE</scope>
    <source>
        <strain evidence="3">MCA 3950</strain>
    </source>
</reference>
<dbReference type="GeneID" id="66099886"/>
<dbReference type="Proteomes" id="UP000812287">
    <property type="component" value="Unassembled WGS sequence"/>
</dbReference>
<evidence type="ECO:0000313" key="4">
    <source>
        <dbReference type="Proteomes" id="UP000812287"/>
    </source>
</evidence>
<name>A0A9P7VLH9_9AGAR</name>
<keyword evidence="4" id="KW-1185">Reference proteome</keyword>
<keyword evidence="2" id="KW-0732">Signal</keyword>
<protein>
    <submittedName>
        <fullName evidence="3">Uncharacterized protein</fullName>
    </submittedName>
</protein>
<feature type="compositionally biased region" description="Low complexity" evidence="1">
    <location>
        <begin position="92"/>
        <end position="113"/>
    </location>
</feature>
<dbReference type="AlphaFoldDB" id="A0A9P7VLH9"/>
<proteinExistence type="predicted"/>
<feature type="signal peptide" evidence="2">
    <location>
        <begin position="1"/>
        <end position="17"/>
    </location>
</feature>
<gene>
    <name evidence="3" type="ORF">BT62DRAFT_1010000</name>
</gene>
<evidence type="ECO:0000256" key="1">
    <source>
        <dbReference type="SAM" id="MobiDB-lite"/>
    </source>
</evidence>
<evidence type="ECO:0000313" key="3">
    <source>
        <dbReference type="EMBL" id="KAG7442677.1"/>
    </source>
</evidence>
<dbReference type="EMBL" id="MU250549">
    <property type="protein sequence ID" value="KAG7442677.1"/>
    <property type="molecule type" value="Genomic_DNA"/>
</dbReference>
<accession>A0A9P7VLH9</accession>
<evidence type="ECO:0000256" key="2">
    <source>
        <dbReference type="SAM" id="SignalP"/>
    </source>
</evidence>
<dbReference type="OrthoDB" id="2962841at2759"/>
<sequence>MKVTLPVLLAFALLVQAQDTTLPADVGTATALATGTPILSSLDSSISTTVLGVSDGGGTTLSFEVTVTDLSDFPSDSLTIFSNPSGSGTLTTVPSVSSVSTSTSRKSGTSTATQNSGAGGLRVEGLVVGVVAALVVCADDTLSSSSKEEAHRDFSLSVVVSAFRDSGPRRRPQCHPSACYELYPAKASRFPKGDKWRKHDKRSLQRQSENGIFSLCLTNRIRIPARASPSLSITLSHKLCGGFREHVTHVWTATTSFSKPKKGSTIVVAKFYDPLFFGDSDGTDIRAPLCLATWSAATQVGSYENLESLQGTGIP</sequence>